<dbReference type="OrthoDB" id="7575624at2759"/>
<protein>
    <submittedName>
        <fullName evidence="2">Uncharacterized protein</fullName>
    </submittedName>
</protein>
<evidence type="ECO:0000313" key="2">
    <source>
        <dbReference type="EMBL" id="KOX67498.1"/>
    </source>
</evidence>
<dbReference type="AlphaFoldDB" id="A0A0N0BBN8"/>
<feature type="compositionally biased region" description="Polar residues" evidence="1">
    <location>
        <begin position="61"/>
        <end position="73"/>
    </location>
</feature>
<sequence>MALAAIGSRVPINELMAGSYQTSVKEATAARIEQLTELENLFHYLKEHRSLQGYEGEKSARGSNPESRASSGATLMQRKLAIGRFGHVIREEACGRPRVGVALSGTEQSRFREILIFDASRQTILSSLLI</sequence>
<reference evidence="2 3" key="1">
    <citation type="submission" date="2015-07" db="EMBL/GenBank/DDBJ databases">
        <title>The genome of Melipona quadrifasciata.</title>
        <authorList>
            <person name="Pan H."/>
            <person name="Kapheim K."/>
        </authorList>
    </citation>
    <scope>NUCLEOTIDE SEQUENCE [LARGE SCALE GENOMIC DNA]</scope>
    <source>
        <strain evidence="2">0111107301</strain>
        <tissue evidence="2">Whole body</tissue>
    </source>
</reference>
<name>A0A0N0BBN8_9HYME</name>
<accession>A0A0N0BBN8</accession>
<proteinExistence type="predicted"/>
<evidence type="ECO:0000313" key="3">
    <source>
        <dbReference type="Proteomes" id="UP000053105"/>
    </source>
</evidence>
<dbReference type="EMBL" id="KQ436039">
    <property type="protein sequence ID" value="KOX67498.1"/>
    <property type="molecule type" value="Genomic_DNA"/>
</dbReference>
<evidence type="ECO:0000256" key="1">
    <source>
        <dbReference type="SAM" id="MobiDB-lite"/>
    </source>
</evidence>
<dbReference type="Proteomes" id="UP000053105">
    <property type="component" value="Unassembled WGS sequence"/>
</dbReference>
<gene>
    <name evidence="2" type="ORF">WN51_08926</name>
</gene>
<keyword evidence="3" id="KW-1185">Reference proteome</keyword>
<organism evidence="2 3">
    <name type="scientific">Melipona quadrifasciata</name>
    <dbReference type="NCBI Taxonomy" id="166423"/>
    <lineage>
        <taxon>Eukaryota</taxon>
        <taxon>Metazoa</taxon>
        <taxon>Ecdysozoa</taxon>
        <taxon>Arthropoda</taxon>
        <taxon>Hexapoda</taxon>
        <taxon>Insecta</taxon>
        <taxon>Pterygota</taxon>
        <taxon>Neoptera</taxon>
        <taxon>Endopterygota</taxon>
        <taxon>Hymenoptera</taxon>
        <taxon>Apocrita</taxon>
        <taxon>Aculeata</taxon>
        <taxon>Apoidea</taxon>
        <taxon>Anthophila</taxon>
        <taxon>Apidae</taxon>
        <taxon>Melipona</taxon>
    </lineage>
</organism>
<feature type="region of interest" description="Disordered" evidence="1">
    <location>
        <begin position="53"/>
        <end position="73"/>
    </location>
</feature>